<proteinExistence type="inferred from homology"/>
<protein>
    <submittedName>
        <fullName evidence="7">Signal peptide peptidase SppA, 36K type</fullName>
    </submittedName>
</protein>
<feature type="domain" description="Peptidase S49" evidence="6">
    <location>
        <begin position="112"/>
        <end position="263"/>
    </location>
</feature>
<dbReference type="InterPro" id="IPR004635">
    <property type="entry name" value="Pept_S49_SppA"/>
</dbReference>
<keyword evidence="3" id="KW-0378">Hydrolase</keyword>
<evidence type="ECO:0000256" key="3">
    <source>
        <dbReference type="ARBA" id="ARBA00022801"/>
    </source>
</evidence>
<dbReference type="NCBIfam" id="TIGR00706">
    <property type="entry name" value="SppA_dom"/>
    <property type="match status" value="1"/>
</dbReference>
<accession>L0K436</accession>
<dbReference type="AlphaFoldDB" id="L0K436"/>
<dbReference type="PATRIC" id="fig|748449.3.peg.14"/>
<dbReference type="OrthoDB" id="9764363at2"/>
<keyword evidence="8" id="KW-1185">Reference proteome</keyword>
<organism evidence="7 8">
    <name type="scientific">Halobacteroides halobius (strain ATCC 35273 / DSM 5150 / MD-1)</name>
    <dbReference type="NCBI Taxonomy" id="748449"/>
    <lineage>
        <taxon>Bacteria</taxon>
        <taxon>Bacillati</taxon>
        <taxon>Bacillota</taxon>
        <taxon>Clostridia</taxon>
        <taxon>Halanaerobiales</taxon>
        <taxon>Halobacteroidaceae</taxon>
        <taxon>Halobacteroides</taxon>
    </lineage>
</organism>
<dbReference type="GO" id="GO:0006508">
    <property type="term" value="P:proteolysis"/>
    <property type="evidence" value="ECO:0007669"/>
    <property type="project" value="UniProtKB-KW"/>
</dbReference>
<dbReference type="PRINTS" id="PR00127">
    <property type="entry name" value="CLPPROTEASEP"/>
</dbReference>
<dbReference type="Gene3D" id="6.20.330.10">
    <property type="match status" value="1"/>
</dbReference>
<dbReference type="InterPro" id="IPR001907">
    <property type="entry name" value="ClpP"/>
</dbReference>
<evidence type="ECO:0000256" key="1">
    <source>
        <dbReference type="ARBA" id="ARBA00008683"/>
    </source>
</evidence>
<dbReference type="EMBL" id="CP003359">
    <property type="protein sequence ID" value="AGB40052.1"/>
    <property type="molecule type" value="Genomic_DNA"/>
</dbReference>
<evidence type="ECO:0000259" key="6">
    <source>
        <dbReference type="Pfam" id="PF01343"/>
    </source>
</evidence>
<name>L0K436_HALHC</name>
<evidence type="ECO:0000313" key="7">
    <source>
        <dbReference type="EMBL" id="AGB40052.1"/>
    </source>
</evidence>
<feature type="transmembrane region" description="Helical" evidence="5">
    <location>
        <begin position="7"/>
        <end position="31"/>
    </location>
</feature>
<dbReference type="SUPFAM" id="SSF52096">
    <property type="entry name" value="ClpP/crotonase"/>
    <property type="match status" value="1"/>
</dbReference>
<dbReference type="STRING" id="748449.Halha_0024"/>
<dbReference type="CDD" id="cd07023">
    <property type="entry name" value="S49_Sppa_N_C"/>
    <property type="match status" value="1"/>
</dbReference>
<dbReference type="RefSeq" id="WP_015325780.1">
    <property type="nucleotide sequence ID" value="NC_019978.1"/>
</dbReference>
<dbReference type="HOGENOM" id="CLU_046540_0_0_9"/>
<dbReference type="InterPro" id="IPR002142">
    <property type="entry name" value="Peptidase_S49"/>
</dbReference>
<dbReference type="KEGG" id="hhl:Halha_0024"/>
<dbReference type="eggNOG" id="COG0616">
    <property type="taxonomic scope" value="Bacteria"/>
</dbReference>
<evidence type="ECO:0000256" key="5">
    <source>
        <dbReference type="SAM" id="Phobius"/>
    </source>
</evidence>
<gene>
    <name evidence="7" type="ordered locus">Halha_0024</name>
</gene>
<evidence type="ECO:0000313" key="8">
    <source>
        <dbReference type="Proteomes" id="UP000010880"/>
    </source>
</evidence>
<keyword evidence="5" id="KW-1133">Transmembrane helix</keyword>
<dbReference type="Proteomes" id="UP000010880">
    <property type="component" value="Chromosome"/>
</dbReference>
<comment type="similarity">
    <text evidence="1">Belongs to the peptidase S49 family.</text>
</comment>
<dbReference type="PANTHER" id="PTHR42987:SF4">
    <property type="entry name" value="PROTEASE SOHB-RELATED"/>
    <property type="match status" value="1"/>
</dbReference>
<keyword evidence="2" id="KW-0645">Protease</keyword>
<dbReference type="GO" id="GO:0004252">
    <property type="term" value="F:serine-type endopeptidase activity"/>
    <property type="evidence" value="ECO:0007669"/>
    <property type="project" value="InterPro"/>
</dbReference>
<keyword evidence="5" id="KW-0472">Membrane</keyword>
<keyword evidence="5" id="KW-0812">Transmembrane</keyword>
<evidence type="ECO:0000256" key="2">
    <source>
        <dbReference type="ARBA" id="ARBA00022670"/>
    </source>
</evidence>
<dbReference type="InterPro" id="IPR029045">
    <property type="entry name" value="ClpP/crotonase-like_dom_sf"/>
</dbReference>
<sequence>MKVDIKYLALFFLIVILLGGLFLGGIIYAIANNFRENELFKESIAVINISGPIAAGSSGGVLSDAQANSYRIMQYINQAKNNEMVKGILLRVNTPGGSSAASDAIYKELKKFKATGRPIVVSMGDIAASGGYYVSTAADQIYANGNTITGSIGVIMKFTNLKELYNKVGIKPVTFTSGPYKDIGSPSRELSKKERNIIQKMINDVYQRFVDVVVEGRNLSRDEVKDLADGRIYTGAQARRLGLVDKLGTYYDAINATARLANIEGQPNLIHYGQTSPLKRLIGSFQEVISYTLFKGMIKENINLEHDNFNFFYNYFLQQGSRDNFKRVQLNY</sequence>
<dbReference type="Pfam" id="PF01343">
    <property type="entry name" value="Peptidase_S49"/>
    <property type="match status" value="1"/>
</dbReference>
<keyword evidence="4" id="KW-0720">Serine protease</keyword>
<reference evidence="8" key="1">
    <citation type="submission" date="2012-02" db="EMBL/GenBank/DDBJ databases">
        <title>The complete genome of Halobacteroides halobius DSM 5150.</title>
        <authorList>
            <person name="Lucas S."/>
            <person name="Copeland A."/>
            <person name="Lapidus A."/>
            <person name="Glavina del Rio T."/>
            <person name="Dalin E."/>
            <person name="Tice H."/>
            <person name="Bruce D."/>
            <person name="Goodwin L."/>
            <person name="Pitluck S."/>
            <person name="Peters L."/>
            <person name="Mikhailova N."/>
            <person name="Gu W."/>
            <person name="Kyrpides N."/>
            <person name="Mavromatis K."/>
            <person name="Ivanova N."/>
            <person name="Brettin T."/>
            <person name="Detter J.C."/>
            <person name="Han C."/>
            <person name="Larimer F."/>
            <person name="Land M."/>
            <person name="Hauser L."/>
            <person name="Markowitz V."/>
            <person name="Cheng J.-F."/>
            <person name="Hugenholtz P."/>
            <person name="Woyke T."/>
            <person name="Wu D."/>
            <person name="Tindall B."/>
            <person name="Pomrenke H."/>
            <person name="Brambilla E."/>
            <person name="Klenk H.-P."/>
            <person name="Eisen J.A."/>
        </authorList>
    </citation>
    <scope>NUCLEOTIDE SEQUENCE [LARGE SCALE GENOMIC DNA]</scope>
    <source>
        <strain evidence="8">ATCC 35273 / DSM 5150 / MD-1</strain>
    </source>
</reference>
<dbReference type="GO" id="GO:0004176">
    <property type="term" value="F:ATP-dependent peptidase activity"/>
    <property type="evidence" value="ECO:0007669"/>
    <property type="project" value="InterPro"/>
</dbReference>
<dbReference type="PANTHER" id="PTHR42987">
    <property type="entry name" value="PEPTIDASE S49"/>
    <property type="match status" value="1"/>
</dbReference>
<evidence type="ECO:0000256" key="4">
    <source>
        <dbReference type="ARBA" id="ARBA00022825"/>
    </source>
</evidence>
<dbReference type="InterPro" id="IPR047272">
    <property type="entry name" value="S49_SppA_C"/>
</dbReference>
<dbReference type="Gene3D" id="3.90.226.10">
    <property type="entry name" value="2-enoyl-CoA Hydratase, Chain A, domain 1"/>
    <property type="match status" value="1"/>
</dbReference>